<feature type="transmembrane region" description="Helical" evidence="1">
    <location>
        <begin position="31"/>
        <end position="51"/>
    </location>
</feature>
<accession>A0A0F9UQJ0</accession>
<dbReference type="EMBL" id="LAZR01000868">
    <property type="protein sequence ID" value="KKN55858.1"/>
    <property type="molecule type" value="Genomic_DNA"/>
</dbReference>
<keyword evidence="1" id="KW-1133">Transmembrane helix</keyword>
<feature type="transmembrane region" description="Helical" evidence="1">
    <location>
        <begin position="57"/>
        <end position="79"/>
    </location>
</feature>
<organism evidence="2">
    <name type="scientific">marine sediment metagenome</name>
    <dbReference type="NCBI Taxonomy" id="412755"/>
    <lineage>
        <taxon>unclassified sequences</taxon>
        <taxon>metagenomes</taxon>
        <taxon>ecological metagenomes</taxon>
    </lineage>
</organism>
<gene>
    <name evidence="2" type="ORF">LCGC14_0577990</name>
</gene>
<reference evidence="2" key="1">
    <citation type="journal article" date="2015" name="Nature">
        <title>Complex archaea that bridge the gap between prokaryotes and eukaryotes.</title>
        <authorList>
            <person name="Spang A."/>
            <person name="Saw J.H."/>
            <person name="Jorgensen S.L."/>
            <person name="Zaremba-Niedzwiedzka K."/>
            <person name="Martijn J."/>
            <person name="Lind A.E."/>
            <person name="van Eijk R."/>
            <person name="Schleper C."/>
            <person name="Guy L."/>
            <person name="Ettema T.J."/>
        </authorList>
    </citation>
    <scope>NUCLEOTIDE SEQUENCE</scope>
</reference>
<dbReference type="AlphaFoldDB" id="A0A0F9UQJ0"/>
<keyword evidence="1" id="KW-0812">Transmembrane</keyword>
<comment type="caution">
    <text evidence="2">The sequence shown here is derived from an EMBL/GenBank/DDBJ whole genome shotgun (WGS) entry which is preliminary data.</text>
</comment>
<evidence type="ECO:0008006" key="3">
    <source>
        <dbReference type="Google" id="ProtNLM"/>
    </source>
</evidence>
<proteinExistence type="predicted"/>
<protein>
    <recommendedName>
        <fullName evidence="3">DZANK-type domain-containing protein</fullName>
    </recommendedName>
</protein>
<name>A0A0F9UQJ0_9ZZZZ</name>
<evidence type="ECO:0000256" key="1">
    <source>
        <dbReference type="SAM" id="Phobius"/>
    </source>
</evidence>
<sequence>MPQSQNINDMGFCDKCKMNVFPTRPKFNIKIFGFFVVVLFILLSLLTVISLSIFSSIFLFIFFMWGFMVINPYIIYYGLREKGYCPKCYQPVHEKNTEYIPFGDKIPVIFKSIETFKKRGKLYCPYCGTSIQGNFCKSCGKKFEIAR</sequence>
<evidence type="ECO:0000313" key="2">
    <source>
        <dbReference type="EMBL" id="KKN55858.1"/>
    </source>
</evidence>
<keyword evidence="1" id="KW-0472">Membrane</keyword>